<dbReference type="AlphaFoldDB" id="C0E8S9"/>
<dbReference type="eggNOG" id="ENOG5032ZVG">
    <property type="taxonomic scope" value="Bacteria"/>
</dbReference>
<sequence>MQKSTQELLKTLQSKQDIRSYLEENQKELLSNSLPQLLEELLQQKQLTKAKVIERANLDRVYAYQIFSGMRSPSRDKLLQLCLGMKTTVEEAQQLLHAAGQAPLYPRDKRDSILLFAFHQQISVIEVNSLLADLEEKLLS</sequence>
<dbReference type="EMBL" id="ACEC01000009">
    <property type="protein sequence ID" value="EEG32135.1"/>
    <property type="molecule type" value="Genomic_DNA"/>
</dbReference>
<gene>
    <name evidence="2" type="ORF">CLOSTMETH_00224</name>
</gene>
<evidence type="ECO:0000313" key="2">
    <source>
        <dbReference type="EMBL" id="EEG32135.1"/>
    </source>
</evidence>
<dbReference type="Proteomes" id="UP000003340">
    <property type="component" value="Unassembled WGS sequence"/>
</dbReference>
<accession>C0E8S9</accession>
<comment type="caution">
    <text evidence="2">The sequence shown here is derived from an EMBL/GenBank/DDBJ whole genome shotgun (WGS) entry which is preliminary data.</text>
</comment>
<dbReference type="InterPro" id="IPR001387">
    <property type="entry name" value="Cro/C1-type_HTH"/>
</dbReference>
<reference evidence="2 3" key="1">
    <citation type="submission" date="2009-01" db="EMBL/GenBank/DDBJ databases">
        <authorList>
            <person name="Fulton L."/>
            <person name="Clifton S."/>
            <person name="Fulton B."/>
            <person name="Xu J."/>
            <person name="Minx P."/>
            <person name="Pepin K.H."/>
            <person name="Johnson M."/>
            <person name="Bhonagiri V."/>
            <person name="Nash W.E."/>
            <person name="Mardis E.R."/>
            <person name="Wilson R.K."/>
        </authorList>
    </citation>
    <scope>NUCLEOTIDE SEQUENCE [LARGE SCALE GENOMIC DNA]</scope>
    <source>
        <strain evidence="2 3">DSM 5476</strain>
    </source>
</reference>
<proteinExistence type="predicted"/>
<dbReference type="SUPFAM" id="SSF47413">
    <property type="entry name" value="lambda repressor-like DNA-binding domains"/>
    <property type="match status" value="1"/>
</dbReference>
<protein>
    <recommendedName>
        <fullName evidence="1">HTH cro/C1-type domain-containing protein</fullName>
    </recommendedName>
</protein>
<dbReference type="PROSITE" id="PS50943">
    <property type="entry name" value="HTH_CROC1"/>
    <property type="match status" value="1"/>
</dbReference>
<evidence type="ECO:0000259" key="1">
    <source>
        <dbReference type="PROSITE" id="PS50943"/>
    </source>
</evidence>
<dbReference type="InterPro" id="IPR010982">
    <property type="entry name" value="Lambda_DNA-bd_dom_sf"/>
</dbReference>
<dbReference type="HOGENOM" id="CLU_138399_0_0_9"/>
<feature type="domain" description="HTH cro/C1-type" evidence="1">
    <location>
        <begin position="38"/>
        <end position="92"/>
    </location>
</feature>
<keyword evidence="3" id="KW-1185">Reference proteome</keyword>
<organism evidence="2 3">
    <name type="scientific">[Clostridium] methylpentosum DSM 5476</name>
    <dbReference type="NCBI Taxonomy" id="537013"/>
    <lineage>
        <taxon>Bacteria</taxon>
        <taxon>Bacillati</taxon>
        <taxon>Bacillota</taxon>
        <taxon>Clostridia</taxon>
        <taxon>Eubacteriales</taxon>
        <taxon>Oscillospiraceae</taxon>
        <taxon>Oscillospiraceae incertae sedis</taxon>
    </lineage>
</organism>
<reference evidence="2 3" key="2">
    <citation type="submission" date="2009-02" db="EMBL/GenBank/DDBJ databases">
        <title>Draft genome sequence of Clostridium methylpentosum (DSM 5476).</title>
        <authorList>
            <person name="Sudarsanam P."/>
            <person name="Ley R."/>
            <person name="Guruge J."/>
            <person name="Turnbaugh P.J."/>
            <person name="Mahowald M."/>
            <person name="Liep D."/>
            <person name="Gordon J."/>
        </authorList>
    </citation>
    <scope>NUCLEOTIDE SEQUENCE [LARGE SCALE GENOMIC DNA]</scope>
    <source>
        <strain evidence="2 3">DSM 5476</strain>
    </source>
</reference>
<evidence type="ECO:0000313" key="3">
    <source>
        <dbReference type="Proteomes" id="UP000003340"/>
    </source>
</evidence>
<dbReference type="GO" id="GO:0003677">
    <property type="term" value="F:DNA binding"/>
    <property type="evidence" value="ECO:0007669"/>
    <property type="project" value="InterPro"/>
</dbReference>
<name>C0E8S9_9FIRM</name>
<dbReference type="Gene3D" id="1.10.260.40">
    <property type="entry name" value="lambda repressor-like DNA-binding domains"/>
    <property type="match status" value="1"/>
</dbReference>